<evidence type="ECO:0000256" key="1">
    <source>
        <dbReference type="ARBA" id="ARBA00001933"/>
    </source>
</evidence>
<accession>A0A1B9B8J6</accession>
<keyword evidence="5" id="KW-1185">Reference proteome</keyword>
<dbReference type="InterPro" id="IPR015424">
    <property type="entry name" value="PyrdxlP-dep_Trfase"/>
</dbReference>
<dbReference type="InterPro" id="IPR000192">
    <property type="entry name" value="Aminotrans_V_dom"/>
</dbReference>
<dbReference type="NCBIfam" id="NF002806">
    <property type="entry name" value="PRK02948.1"/>
    <property type="match status" value="1"/>
</dbReference>
<dbReference type="PIRSF" id="PIRSF005572">
    <property type="entry name" value="NifS"/>
    <property type="match status" value="1"/>
</dbReference>
<dbReference type="Pfam" id="PF00266">
    <property type="entry name" value="Aminotran_5"/>
    <property type="match status" value="1"/>
</dbReference>
<dbReference type="Proteomes" id="UP000092578">
    <property type="component" value="Unassembled WGS sequence"/>
</dbReference>
<feature type="domain" description="Aminotransferase class V" evidence="3">
    <location>
        <begin position="2"/>
        <end position="361"/>
    </location>
</feature>
<dbReference type="SUPFAM" id="SSF53383">
    <property type="entry name" value="PLP-dependent transferases"/>
    <property type="match status" value="1"/>
</dbReference>
<evidence type="ECO:0000256" key="2">
    <source>
        <dbReference type="ARBA" id="ARBA00022898"/>
    </source>
</evidence>
<dbReference type="PANTHER" id="PTHR11601:SF36">
    <property type="entry name" value="CYSTEINE DESULFURASE NIFS-RELATED"/>
    <property type="match status" value="1"/>
</dbReference>
<dbReference type="Gene3D" id="3.40.640.10">
    <property type="entry name" value="Type I PLP-dependent aspartate aminotransferase-like (Major domain)"/>
    <property type="match status" value="1"/>
</dbReference>
<gene>
    <name evidence="4" type="ORF">A8F95_01525</name>
</gene>
<evidence type="ECO:0000259" key="3">
    <source>
        <dbReference type="Pfam" id="PF00266"/>
    </source>
</evidence>
<dbReference type="InterPro" id="IPR016454">
    <property type="entry name" value="Cysteine_dSase"/>
</dbReference>
<proteinExistence type="predicted"/>
<dbReference type="RefSeq" id="WP_065408929.1">
    <property type="nucleotide sequence ID" value="NZ_MAYT01000001.1"/>
</dbReference>
<keyword evidence="2" id="KW-0663">Pyridoxal phosphate</keyword>
<dbReference type="InterPro" id="IPR015421">
    <property type="entry name" value="PyrdxlP-dep_Trfase_major"/>
</dbReference>
<dbReference type="Gene3D" id="1.10.260.50">
    <property type="match status" value="1"/>
</dbReference>
<comment type="cofactor">
    <cofactor evidence="1">
        <name>pyridoxal 5'-phosphate</name>
        <dbReference type="ChEBI" id="CHEBI:597326"/>
    </cofactor>
</comment>
<evidence type="ECO:0000313" key="4">
    <source>
        <dbReference type="EMBL" id="OCA92419.1"/>
    </source>
</evidence>
<dbReference type="EMBL" id="MAYT01000001">
    <property type="protein sequence ID" value="OCA92419.1"/>
    <property type="molecule type" value="Genomic_DNA"/>
</dbReference>
<dbReference type="InterPro" id="IPR015422">
    <property type="entry name" value="PyrdxlP-dep_Trfase_small"/>
</dbReference>
<reference evidence="5" key="1">
    <citation type="submission" date="2016-05" db="EMBL/GenBank/DDBJ databases">
        <authorList>
            <person name="Liu B."/>
            <person name="Wang J."/>
            <person name="Zhu Y."/>
            <person name="Liu G."/>
            <person name="Chen Q."/>
            <person name="Chen Z."/>
            <person name="Lan J."/>
            <person name="Che J."/>
            <person name="Ge C."/>
            <person name="Shi H."/>
            <person name="Pan Z."/>
            <person name="Liu X."/>
        </authorList>
    </citation>
    <scope>NUCLEOTIDE SEQUENCE [LARGE SCALE GENOMIC DNA]</scope>
    <source>
        <strain evidence="5">FJAT-27215</strain>
    </source>
</reference>
<dbReference type="AlphaFoldDB" id="A0A1B9B8J6"/>
<comment type="caution">
    <text evidence="4">The sequence shown here is derived from an EMBL/GenBank/DDBJ whole genome shotgun (WGS) entry which is preliminary data.</text>
</comment>
<organism evidence="4 5">
    <name type="scientific">Pseudobacillus wudalianchiensis</name>
    <dbReference type="NCBI Taxonomy" id="1743143"/>
    <lineage>
        <taxon>Bacteria</taxon>
        <taxon>Bacillati</taxon>
        <taxon>Bacillota</taxon>
        <taxon>Bacilli</taxon>
        <taxon>Bacillales</taxon>
        <taxon>Bacillaceae</taxon>
        <taxon>Pseudobacillus</taxon>
    </lineage>
</organism>
<protein>
    <submittedName>
        <fullName evidence="4">Cysteine desulfurase</fullName>
    </submittedName>
</protein>
<name>A0A1B9B8J6_9BACI</name>
<sequence length="374" mass="40932">MIYFDYAATSPMSKEALNVYIKASQDFFGNSSSLHDEGSQASFLLKRCRETLADLIGGKQEGIYFTSGGTESNLLSIISLAQAARKKGTHVITSMAEHSSVHSAMAYLEKEGFHITKLPLSSRGMVEPERVAAAIRPDTILVSLQYVNQEIGAINPVEKIGRLLKEKDILFHSDCVQAFSKLDLRPLLQWAHSISLSSHKVSGPKGVGAVYIDPAVRWTPLFPGLTHESGFRGGTVDVPAIAAFIAAAEKACQTFNLQKEWQLRYLLKERLAHSAFHWIETEEAHQLPSVIGMTLPGTEGQLILLKLNEQGCAISTGSACDSRTENGTKAILAMGYSMEKARQFFRISLSSRTTTEEIEKLGDLLLGITSASLR</sequence>
<dbReference type="PANTHER" id="PTHR11601">
    <property type="entry name" value="CYSTEINE DESULFURYLASE FAMILY MEMBER"/>
    <property type="match status" value="1"/>
</dbReference>
<evidence type="ECO:0000313" key="5">
    <source>
        <dbReference type="Proteomes" id="UP000092578"/>
    </source>
</evidence>
<dbReference type="Gene3D" id="3.90.1150.10">
    <property type="entry name" value="Aspartate Aminotransferase, domain 1"/>
    <property type="match status" value="1"/>
</dbReference>
<dbReference type="GO" id="GO:0003824">
    <property type="term" value="F:catalytic activity"/>
    <property type="evidence" value="ECO:0007669"/>
    <property type="project" value="UniProtKB-ARBA"/>
</dbReference>